<evidence type="ECO:0000313" key="1">
    <source>
        <dbReference type="EMBL" id="MBA4613394.1"/>
    </source>
</evidence>
<sequence>MSTGRDAGFWDRMAGKYAARAISDEAGYAHTLERCRALLRPEDRVVELGCGTGSTALVLAGAVDDYLATDFSAEMIALARDKQAAAPVDGLSFQVATAEELAGQASRVNAVLCFNYLHLLRDLPGTLRSIHGMLAEEGLFISKTPCLRDMTPLIRWLVLPVMRAVGMAPYVRSLGAEELSQHIADAGFEILAVEAHASRGKDGRPFIVARRK</sequence>
<dbReference type="GO" id="GO:0008168">
    <property type="term" value="F:methyltransferase activity"/>
    <property type="evidence" value="ECO:0007669"/>
    <property type="project" value="UniProtKB-KW"/>
</dbReference>
<comment type="caution">
    <text evidence="1">The sequence shown here is derived from an EMBL/GenBank/DDBJ whole genome shotgun (WGS) entry which is preliminary data.</text>
</comment>
<proteinExistence type="predicted"/>
<keyword evidence="1" id="KW-0489">Methyltransferase</keyword>
<organism evidence="1 2">
    <name type="scientific">Stappia taiwanensis</name>
    <dbReference type="NCBI Taxonomy" id="992267"/>
    <lineage>
        <taxon>Bacteria</taxon>
        <taxon>Pseudomonadati</taxon>
        <taxon>Pseudomonadota</taxon>
        <taxon>Alphaproteobacteria</taxon>
        <taxon>Hyphomicrobiales</taxon>
        <taxon>Stappiaceae</taxon>
        <taxon>Stappia</taxon>
    </lineage>
</organism>
<keyword evidence="2" id="KW-1185">Reference proteome</keyword>
<dbReference type="SUPFAM" id="SSF53335">
    <property type="entry name" value="S-adenosyl-L-methionine-dependent methyltransferases"/>
    <property type="match status" value="1"/>
</dbReference>
<protein>
    <submittedName>
        <fullName evidence="1">Class I SAM-dependent methyltransferase</fullName>
    </submittedName>
</protein>
<accession>A0A838Y2I0</accession>
<evidence type="ECO:0000313" key="2">
    <source>
        <dbReference type="Proteomes" id="UP000559404"/>
    </source>
</evidence>
<dbReference type="PANTHER" id="PTHR43861">
    <property type="entry name" value="TRANS-ACONITATE 2-METHYLTRANSFERASE-RELATED"/>
    <property type="match status" value="1"/>
</dbReference>
<dbReference type="CDD" id="cd02440">
    <property type="entry name" value="AdoMet_MTases"/>
    <property type="match status" value="1"/>
</dbReference>
<dbReference type="AlphaFoldDB" id="A0A838Y2I0"/>
<dbReference type="Gene3D" id="3.40.50.150">
    <property type="entry name" value="Vaccinia Virus protein VP39"/>
    <property type="match status" value="1"/>
</dbReference>
<reference evidence="1 2" key="2">
    <citation type="submission" date="2020-08" db="EMBL/GenBank/DDBJ databases">
        <title>Stappia taiwanensis sp. nov., isolated from a coastal thermal spring.</title>
        <authorList>
            <person name="Kampfer P."/>
        </authorList>
    </citation>
    <scope>NUCLEOTIDE SEQUENCE [LARGE SCALE GENOMIC DNA]</scope>
    <source>
        <strain evidence="1 2">DSM 23284</strain>
    </source>
</reference>
<gene>
    <name evidence="1" type="ORF">H1W37_17170</name>
</gene>
<keyword evidence="1" id="KW-0808">Transferase</keyword>
<dbReference type="Proteomes" id="UP000559404">
    <property type="component" value="Unassembled WGS sequence"/>
</dbReference>
<dbReference type="Pfam" id="PF13489">
    <property type="entry name" value="Methyltransf_23"/>
    <property type="match status" value="1"/>
</dbReference>
<dbReference type="InterPro" id="IPR029063">
    <property type="entry name" value="SAM-dependent_MTases_sf"/>
</dbReference>
<dbReference type="EMBL" id="JACEON010000018">
    <property type="protein sequence ID" value="MBA4613394.1"/>
    <property type="molecule type" value="Genomic_DNA"/>
</dbReference>
<dbReference type="RefSeq" id="WP_181761592.1">
    <property type="nucleotide sequence ID" value="NZ_BMCR01000001.1"/>
</dbReference>
<reference evidence="1 2" key="1">
    <citation type="submission" date="2020-07" db="EMBL/GenBank/DDBJ databases">
        <authorList>
            <person name="Li M."/>
        </authorList>
    </citation>
    <scope>NUCLEOTIDE SEQUENCE [LARGE SCALE GENOMIC DNA]</scope>
    <source>
        <strain evidence="1 2">DSM 23284</strain>
    </source>
</reference>
<name>A0A838Y2I0_9HYPH</name>
<dbReference type="PANTHER" id="PTHR43861:SF1">
    <property type="entry name" value="TRANS-ACONITATE 2-METHYLTRANSFERASE"/>
    <property type="match status" value="1"/>
</dbReference>
<dbReference type="GO" id="GO:0032259">
    <property type="term" value="P:methylation"/>
    <property type="evidence" value="ECO:0007669"/>
    <property type="project" value="UniProtKB-KW"/>
</dbReference>